<comment type="caution">
    <text evidence="1">The sequence shown here is derived from an EMBL/GenBank/DDBJ whole genome shotgun (WGS) entry which is preliminary data.</text>
</comment>
<evidence type="ECO:0000313" key="1">
    <source>
        <dbReference type="EMBL" id="KIG16809.1"/>
    </source>
</evidence>
<protein>
    <submittedName>
        <fullName evidence="1">Uncharacterized protein</fullName>
    </submittedName>
</protein>
<accession>A0A0C1ZGP6</accession>
<dbReference type="RefSeq" id="WP_240480225.1">
    <property type="nucleotide sequence ID" value="NZ_JMCC02000031.1"/>
</dbReference>
<reference evidence="1 2" key="1">
    <citation type="submission" date="2014-12" db="EMBL/GenBank/DDBJ databases">
        <title>Genome assembly of Enhygromyxa salina DSM 15201.</title>
        <authorList>
            <person name="Sharma G."/>
            <person name="Subramanian S."/>
        </authorList>
    </citation>
    <scope>NUCLEOTIDE SEQUENCE [LARGE SCALE GENOMIC DNA]</scope>
    <source>
        <strain evidence="1 2">DSM 15201</strain>
    </source>
</reference>
<dbReference type="AlphaFoldDB" id="A0A0C1ZGP6"/>
<gene>
    <name evidence="1" type="ORF">DB30_03971</name>
</gene>
<proteinExistence type="predicted"/>
<organism evidence="1 2">
    <name type="scientific">Enhygromyxa salina</name>
    <dbReference type="NCBI Taxonomy" id="215803"/>
    <lineage>
        <taxon>Bacteria</taxon>
        <taxon>Pseudomonadati</taxon>
        <taxon>Myxococcota</taxon>
        <taxon>Polyangia</taxon>
        <taxon>Nannocystales</taxon>
        <taxon>Nannocystaceae</taxon>
        <taxon>Enhygromyxa</taxon>
    </lineage>
</organism>
<dbReference type="EMBL" id="JMCC02000031">
    <property type="protein sequence ID" value="KIG16809.1"/>
    <property type="molecule type" value="Genomic_DNA"/>
</dbReference>
<name>A0A0C1ZGP6_9BACT</name>
<dbReference type="Proteomes" id="UP000031599">
    <property type="component" value="Unassembled WGS sequence"/>
</dbReference>
<sequence>MIGEGKKAIASELALWLRRLGRVDFVIPLLREHLEPERLAALLRRVDDRSGHSGSRILFLIGDLQPTMIFGDDEEASPAKRALNDLARLLVADRGHLAIITSWWTDLAEVFAPTIPETPVWPIHPLSRADAVTLVRALCATDLTTETCELVAEALGFHAATLVHLGPTLVEQLDLQADPHDEVLRASWSLSAPMQAAVDKLMAVDFATYLEPILRRRGLLVALARHEHRGHPLQLLGGSALGPTKQALESLASLAFVLELTGLLRVLTGPNLVDLDEQEEESMAGVPNTLWIPVRVHPGLTFLARRRLSAAALFQTASAHVRGTARAALVLYDPVLPGETSNHLRETVGQHMRLATRLNARRALWCAVRYGLEFPLCPLYILVDRYARRSSAEYEYGLAQERRWASELCAPIFAQIRDRAALAWAEEEAGALLLALEWRADNGCQPEVIDDLRSLVSSLELRTADGAPRSIVLLVSACALLSMALGHRGRFLDGLEVIERGLATAARLDQANDERVADLRACLLGSRAQALGFLGRARSQIDDALEHAERAARDCPSHEQRAVVTAQGASMRLRFGDPEQLGMLASARGLPDDRTRANINRELGGSLIEAARETRNPAALDQAQRCLTDAMASFIELCDIGNAGLCGLGLAAIARIEKRWTDALLLYAWAQAQFHECGRVRDEIRTRCFVADLLMESVDGGDADADEAALAGVRKQLNRAVELGEDVQAPEAAWPLELLARLNRRLGFNRIAARQEARAREIQDFFTLG</sequence>
<evidence type="ECO:0000313" key="2">
    <source>
        <dbReference type="Proteomes" id="UP000031599"/>
    </source>
</evidence>